<feature type="domain" description="ChsH2 rubredoxin-like zinc ribbon" evidence="2">
    <location>
        <begin position="36"/>
        <end position="70"/>
    </location>
</feature>
<dbReference type="InterPro" id="IPR002347">
    <property type="entry name" value="SDR_fam"/>
</dbReference>
<evidence type="ECO:0000259" key="2">
    <source>
        <dbReference type="Pfam" id="PF12172"/>
    </source>
</evidence>
<dbReference type="Proteomes" id="UP000295525">
    <property type="component" value="Unassembled WGS sequence"/>
</dbReference>
<dbReference type="InterPro" id="IPR012340">
    <property type="entry name" value="NA-bd_OB-fold"/>
</dbReference>
<keyword evidence="4" id="KW-1185">Reference proteome</keyword>
<name>A0A4R3LPN4_9BURK</name>
<dbReference type="PRINTS" id="PR00081">
    <property type="entry name" value="GDHRDH"/>
</dbReference>
<feature type="domain" description="ChsH2 C-terminal OB-fold" evidence="1">
    <location>
        <begin position="72"/>
        <end position="131"/>
    </location>
</feature>
<dbReference type="SUPFAM" id="SSF51735">
    <property type="entry name" value="NAD(P)-binding Rossmann-fold domains"/>
    <property type="match status" value="1"/>
</dbReference>
<dbReference type="EMBL" id="SMAJ01000020">
    <property type="protein sequence ID" value="TCT02131.1"/>
    <property type="molecule type" value="Genomic_DNA"/>
</dbReference>
<evidence type="ECO:0000313" key="4">
    <source>
        <dbReference type="Proteomes" id="UP000295525"/>
    </source>
</evidence>
<reference evidence="3 4" key="1">
    <citation type="submission" date="2019-03" db="EMBL/GenBank/DDBJ databases">
        <title>Genomic Encyclopedia of Type Strains, Phase IV (KMG-IV): sequencing the most valuable type-strain genomes for metagenomic binning, comparative biology and taxonomic classification.</title>
        <authorList>
            <person name="Goeker M."/>
        </authorList>
    </citation>
    <scope>NUCLEOTIDE SEQUENCE [LARGE SCALE GENOMIC DNA]</scope>
    <source>
        <strain evidence="3 4">DSM 24591</strain>
    </source>
</reference>
<dbReference type="PANTHER" id="PTHR34075">
    <property type="entry name" value="BLR3430 PROTEIN"/>
    <property type="match status" value="1"/>
</dbReference>
<accession>A0A4R3LPN4</accession>
<dbReference type="Pfam" id="PF00106">
    <property type="entry name" value="adh_short"/>
    <property type="match status" value="1"/>
</dbReference>
<dbReference type="RefSeq" id="WP_132585392.1">
    <property type="nucleotide sequence ID" value="NZ_SMAJ01000020.1"/>
</dbReference>
<dbReference type="SUPFAM" id="SSF50249">
    <property type="entry name" value="Nucleic acid-binding proteins"/>
    <property type="match status" value="1"/>
</dbReference>
<comment type="caution">
    <text evidence="3">The sequence shown here is derived from an EMBL/GenBank/DDBJ whole genome shotgun (WGS) entry which is preliminary data.</text>
</comment>
<dbReference type="OrthoDB" id="8662855at2"/>
<organism evidence="3 4">
    <name type="scientific">Paralcaligenes ureilyticus</name>
    <dbReference type="NCBI Taxonomy" id="627131"/>
    <lineage>
        <taxon>Bacteria</taxon>
        <taxon>Pseudomonadati</taxon>
        <taxon>Pseudomonadota</taxon>
        <taxon>Betaproteobacteria</taxon>
        <taxon>Burkholderiales</taxon>
        <taxon>Alcaligenaceae</taxon>
        <taxon>Paralcaligenes</taxon>
    </lineage>
</organism>
<dbReference type="Pfam" id="PF01796">
    <property type="entry name" value="OB_ChsH2_C"/>
    <property type="match status" value="1"/>
</dbReference>
<dbReference type="InterPro" id="IPR052513">
    <property type="entry name" value="Thioester_dehydratase-like"/>
</dbReference>
<evidence type="ECO:0000313" key="3">
    <source>
        <dbReference type="EMBL" id="TCT02131.1"/>
    </source>
</evidence>
<dbReference type="AlphaFoldDB" id="A0A4R3LPN4"/>
<protein>
    <submittedName>
        <fullName evidence="3">Acyl-CoA-associated DUF35 OB-fold domain-containing protein</fullName>
    </submittedName>
</protein>
<dbReference type="InterPro" id="IPR002878">
    <property type="entry name" value="ChsH2_C"/>
</dbReference>
<dbReference type="InterPro" id="IPR036291">
    <property type="entry name" value="NAD(P)-bd_dom_sf"/>
</dbReference>
<dbReference type="Pfam" id="PF12172">
    <property type="entry name" value="zf-ChsH2"/>
    <property type="match status" value="1"/>
</dbReference>
<dbReference type="Gene3D" id="3.40.50.720">
    <property type="entry name" value="NAD(P)-binding Rossmann-like Domain"/>
    <property type="match status" value="1"/>
</dbReference>
<sequence length="414" mass="44898">MTEALRRPPKKNPVARTRQVTLPPGTRSRCALGLTAAAALGRFELQVCPQCRTVQYPPREVCGHCLSDQLAWRAVSPLGTLLASTVLHHSNDLYFRERLPWRIGTVHLAAGPAIVAHVHGDCVDGDAVRMTLKLDRSGQAVMIALPEQATPNMEDDRTLRETSCNPRLRRALVTDGKTALGMAMITALLDAGAGTVFAGDPETWKKSAEFNALCKDPRIQVQALNVTDSDSVERISRSIGGKVEILVNTAEYERDGGVLFNRDLNRAHDALDVNCMGLLRLAQHFGPAMAGRAADGVNNAVAWVNILSIYAHVSLPSRGIWSASKAAALSVAQCLRNELRPSGVRVINVFPGPIDQEWEQLTPPPRINPKAVAGAIVKALQEGVEDVYVGDVAQEFMARLRDNPKGLERELGNA</sequence>
<dbReference type="PANTHER" id="PTHR34075:SF5">
    <property type="entry name" value="BLR3430 PROTEIN"/>
    <property type="match status" value="1"/>
</dbReference>
<proteinExistence type="predicted"/>
<dbReference type="Gene3D" id="6.10.30.10">
    <property type="match status" value="1"/>
</dbReference>
<gene>
    <name evidence="3" type="ORF">EDC26_12048</name>
</gene>
<evidence type="ECO:0000259" key="1">
    <source>
        <dbReference type="Pfam" id="PF01796"/>
    </source>
</evidence>
<dbReference type="InterPro" id="IPR022002">
    <property type="entry name" value="ChsH2_Znr"/>
</dbReference>